<dbReference type="OrthoDB" id="7409377at2"/>
<dbReference type="STRING" id="517719.SAMN05421762_1328"/>
<evidence type="ECO:0000313" key="1">
    <source>
        <dbReference type="EMBL" id="SFC55619.1"/>
    </source>
</evidence>
<name>A0A1I1K3S4_9RHOB</name>
<dbReference type="AlphaFoldDB" id="A0A1I1K3S4"/>
<evidence type="ECO:0000313" key="2">
    <source>
        <dbReference type="Proteomes" id="UP000231644"/>
    </source>
</evidence>
<proteinExistence type="predicted"/>
<organism evidence="1 2">
    <name type="scientific">Pseudooceanicola nitratireducens</name>
    <dbReference type="NCBI Taxonomy" id="517719"/>
    <lineage>
        <taxon>Bacteria</taxon>
        <taxon>Pseudomonadati</taxon>
        <taxon>Pseudomonadota</taxon>
        <taxon>Alphaproteobacteria</taxon>
        <taxon>Rhodobacterales</taxon>
        <taxon>Paracoccaceae</taxon>
        <taxon>Pseudooceanicola</taxon>
    </lineage>
</organism>
<dbReference type="InterPro" id="IPR021074">
    <property type="entry name" value="Formate_DH_dsu"/>
</dbReference>
<gene>
    <name evidence="1" type="ORF">SAMN05421762_1328</name>
</gene>
<dbReference type="RefSeq" id="WP_093452466.1">
    <property type="nucleotide sequence ID" value="NZ_FNZG01000003.1"/>
</dbReference>
<dbReference type="Proteomes" id="UP000231644">
    <property type="component" value="Unassembled WGS sequence"/>
</dbReference>
<accession>A0A1I1K3S4</accession>
<keyword evidence="2" id="KW-1185">Reference proteome</keyword>
<dbReference type="Pfam" id="PF11390">
    <property type="entry name" value="FdsD"/>
    <property type="match status" value="1"/>
</dbReference>
<sequence length="74" mass="7979">MSPKKMITMANQIATFFASQPGDDQAERVAAHINDFWEPRMRRQLLAHLATGGAELAPLVIAAQPHIAAPAESA</sequence>
<reference evidence="1 2" key="1">
    <citation type="submission" date="2016-10" db="EMBL/GenBank/DDBJ databases">
        <authorList>
            <person name="de Groot N.N."/>
        </authorList>
    </citation>
    <scope>NUCLEOTIDE SEQUENCE [LARGE SCALE GENOMIC DNA]</scope>
    <source>
        <strain evidence="1 2">DSM 29619</strain>
    </source>
</reference>
<dbReference type="EMBL" id="FOLX01000001">
    <property type="protein sequence ID" value="SFC55619.1"/>
    <property type="molecule type" value="Genomic_DNA"/>
</dbReference>
<protein>
    <submittedName>
        <fullName evidence="1">Formate dehydrogenase delta subunit</fullName>
    </submittedName>
</protein>